<reference evidence="2" key="1">
    <citation type="submission" date="2018-05" db="EMBL/GenBank/DDBJ databases">
        <title>Draft genome of Mucuna pruriens seed.</title>
        <authorList>
            <person name="Nnadi N.E."/>
            <person name="Vos R."/>
            <person name="Hasami M.H."/>
            <person name="Devisetty U.K."/>
            <person name="Aguiy J.C."/>
        </authorList>
    </citation>
    <scope>NUCLEOTIDE SEQUENCE [LARGE SCALE GENOMIC DNA]</scope>
    <source>
        <strain evidence="2">JCA_2017</strain>
    </source>
</reference>
<evidence type="ECO:0000313" key="3">
    <source>
        <dbReference type="Proteomes" id="UP000257109"/>
    </source>
</evidence>
<dbReference type="EMBL" id="QJKJ01009369">
    <property type="protein sequence ID" value="RDX76826.1"/>
    <property type="molecule type" value="Genomic_DNA"/>
</dbReference>
<dbReference type="AlphaFoldDB" id="A0A371FEX6"/>
<keyword evidence="1" id="KW-0175">Coiled coil</keyword>
<protein>
    <submittedName>
        <fullName evidence="2">Uncharacterized protein</fullName>
    </submittedName>
</protein>
<evidence type="ECO:0000313" key="2">
    <source>
        <dbReference type="EMBL" id="RDX76826.1"/>
    </source>
</evidence>
<sequence length="152" mass="17306">MVRDDRNITEQKALQATLDLAEAQARHESLMDELAHREAHASKAHEEGFNKALRQISVLIPSFDSSPMSIHKDILVLPLCHYLLWITFYSNHDAMLRDRRHDSTGVQLPPLHFPSINRISPIVSNGPTRHSIPANEIPSQKFDYDIFGYIGI</sequence>
<feature type="coiled-coil region" evidence="1">
    <location>
        <begin position="13"/>
        <end position="40"/>
    </location>
</feature>
<evidence type="ECO:0000256" key="1">
    <source>
        <dbReference type="SAM" id="Coils"/>
    </source>
</evidence>
<accession>A0A371FEX6</accession>
<name>A0A371FEX6_MUCPR</name>
<gene>
    <name evidence="2" type="ORF">CR513_43121</name>
</gene>
<keyword evidence="3" id="KW-1185">Reference proteome</keyword>
<dbReference type="Proteomes" id="UP000257109">
    <property type="component" value="Unassembled WGS sequence"/>
</dbReference>
<feature type="non-terminal residue" evidence="2">
    <location>
        <position position="1"/>
    </location>
</feature>
<comment type="caution">
    <text evidence="2">The sequence shown here is derived from an EMBL/GenBank/DDBJ whole genome shotgun (WGS) entry which is preliminary data.</text>
</comment>
<organism evidence="2 3">
    <name type="scientific">Mucuna pruriens</name>
    <name type="common">Velvet bean</name>
    <name type="synonym">Dolichos pruriens</name>
    <dbReference type="NCBI Taxonomy" id="157652"/>
    <lineage>
        <taxon>Eukaryota</taxon>
        <taxon>Viridiplantae</taxon>
        <taxon>Streptophyta</taxon>
        <taxon>Embryophyta</taxon>
        <taxon>Tracheophyta</taxon>
        <taxon>Spermatophyta</taxon>
        <taxon>Magnoliopsida</taxon>
        <taxon>eudicotyledons</taxon>
        <taxon>Gunneridae</taxon>
        <taxon>Pentapetalae</taxon>
        <taxon>rosids</taxon>
        <taxon>fabids</taxon>
        <taxon>Fabales</taxon>
        <taxon>Fabaceae</taxon>
        <taxon>Papilionoideae</taxon>
        <taxon>50 kb inversion clade</taxon>
        <taxon>NPAAA clade</taxon>
        <taxon>indigoferoid/millettioid clade</taxon>
        <taxon>Phaseoleae</taxon>
        <taxon>Mucuna</taxon>
    </lineage>
</organism>
<proteinExistence type="predicted"/>